<dbReference type="Gene3D" id="3.30.450.90">
    <property type="match status" value="1"/>
</dbReference>
<dbReference type="InterPro" id="IPR001482">
    <property type="entry name" value="T2SS/T4SS_dom"/>
</dbReference>
<sequence length="432" mass="49392">MISNNLLSLIPEKVARKYKVIPMELNNDILTVEGIKYDFHTIQDLNIITRKKIKFKECSKEQIIKEIESIYGNNVEVNEDYAYRIFEDILEKAVIENASDIHIEPFDNYLIIRFRVDGELYEAFKYTMELHTPLTAVIKLKSGIDITEKRLPQDGRAEMNIRDRLIDIRTSTIPTTYGEKTVLRILNRDNFFKTKEEIGFSNEAIKIINEMISNKSGIVLIVGETGCGKSTTMYSLLNDLNNISRNIITVEDPVEYKMEGINQIQVNTKVGLTFEKGLRAILRQDPDVIMIGEIRDSETAKIAIRSSITGHLVLSTLHTNDTVASITRLKDMGIDLYLISASLVGVISQRLVRKVCPKCSGIKYDCDYCSGKGYLGRTIVYEILQVDDEIRECIRNLDRHKEIREIAIERGKMITFEDSYISISQRALAENI</sequence>
<dbReference type="RefSeq" id="WP_024037731.1">
    <property type="nucleotide sequence ID" value="NZ_CACRUE010000031.1"/>
</dbReference>
<proteinExistence type="inferred from homology"/>
<evidence type="ECO:0000259" key="4">
    <source>
        <dbReference type="PROSITE" id="PS00662"/>
    </source>
</evidence>
<protein>
    <submittedName>
        <fullName evidence="5">Type II secretion system protein E</fullName>
    </submittedName>
</protein>
<dbReference type="PROSITE" id="PS00662">
    <property type="entry name" value="T2SP_E"/>
    <property type="match status" value="1"/>
</dbReference>
<organism evidence="5">
    <name type="scientific">Intestinibacter bartlettii</name>
    <dbReference type="NCBI Taxonomy" id="261299"/>
    <lineage>
        <taxon>Bacteria</taxon>
        <taxon>Bacillati</taxon>
        <taxon>Bacillota</taxon>
        <taxon>Clostridia</taxon>
        <taxon>Peptostreptococcales</taxon>
        <taxon>Peptostreptococcaceae</taxon>
        <taxon>Intestinibacter</taxon>
    </lineage>
</organism>
<dbReference type="SUPFAM" id="SSF160246">
    <property type="entry name" value="EspE N-terminal domain-like"/>
    <property type="match status" value="1"/>
</dbReference>
<dbReference type="CDD" id="cd01129">
    <property type="entry name" value="PulE-GspE-like"/>
    <property type="match status" value="1"/>
</dbReference>
<dbReference type="GO" id="GO:0005886">
    <property type="term" value="C:plasma membrane"/>
    <property type="evidence" value="ECO:0007669"/>
    <property type="project" value="TreeGrafter"/>
</dbReference>
<dbReference type="AlphaFoldDB" id="A0A6N3D7R1"/>
<dbReference type="GO" id="GO:0005524">
    <property type="term" value="F:ATP binding"/>
    <property type="evidence" value="ECO:0007669"/>
    <property type="project" value="UniProtKB-KW"/>
</dbReference>
<dbReference type="Pfam" id="PF05157">
    <property type="entry name" value="MshEN"/>
    <property type="match status" value="1"/>
</dbReference>
<dbReference type="Pfam" id="PF00437">
    <property type="entry name" value="T2SSE"/>
    <property type="match status" value="1"/>
</dbReference>
<reference evidence="5" key="1">
    <citation type="submission" date="2019-11" db="EMBL/GenBank/DDBJ databases">
        <authorList>
            <person name="Feng L."/>
        </authorList>
    </citation>
    <scope>NUCLEOTIDE SEQUENCE</scope>
    <source>
        <strain evidence="5">IbartlettiiLFYP30</strain>
    </source>
</reference>
<feature type="domain" description="Bacterial type II secretion system protein E" evidence="4">
    <location>
        <begin position="282"/>
        <end position="296"/>
    </location>
</feature>
<keyword evidence="3" id="KW-0067">ATP-binding</keyword>
<evidence type="ECO:0000313" key="5">
    <source>
        <dbReference type="EMBL" id="VYU22831.1"/>
    </source>
</evidence>
<dbReference type="SMART" id="SM00382">
    <property type="entry name" value="AAA"/>
    <property type="match status" value="1"/>
</dbReference>
<name>A0A6N3D7R1_9FIRM</name>
<dbReference type="InterPro" id="IPR037257">
    <property type="entry name" value="T2SS_E_N_sf"/>
</dbReference>
<keyword evidence="2" id="KW-0547">Nucleotide-binding</keyword>
<gene>
    <name evidence="5" type="primary">gspE</name>
    <name evidence="5" type="ORF">IBLFYP30_02073</name>
</gene>
<accession>A0A6N3D7R1</accession>
<dbReference type="InterPro" id="IPR003593">
    <property type="entry name" value="AAA+_ATPase"/>
</dbReference>
<dbReference type="PANTHER" id="PTHR30258">
    <property type="entry name" value="TYPE II SECRETION SYSTEM PROTEIN GSPE-RELATED"/>
    <property type="match status" value="1"/>
</dbReference>
<evidence type="ECO:0000256" key="2">
    <source>
        <dbReference type="ARBA" id="ARBA00022741"/>
    </source>
</evidence>
<dbReference type="Gene3D" id="3.30.300.160">
    <property type="entry name" value="Type II secretion system, protein E, N-terminal domain"/>
    <property type="match status" value="1"/>
</dbReference>
<dbReference type="Gene3D" id="3.40.50.300">
    <property type="entry name" value="P-loop containing nucleotide triphosphate hydrolases"/>
    <property type="match status" value="1"/>
</dbReference>
<dbReference type="SUPFAM" id="SSF52540">
    <property type="entry name" value="P-loop containing nucleoside triphosphate hydrolases"/>
    <property type="match status" value="1"/>
</dbReference>
<dbReference type="PANTHER" id="PTHR30258:SF1">
    <property type="entry name" value="PROTEIN TRANSPORT PROTEIN HOFB HOMOLOG"/>
    <property type="match status" value="1"/>
</dbReference>
<dbReference type="EMBL" id="CACRUE010000031">
    <property type="protein sequence ID" value="VYU22831.1"/>
    <property type="molecule type" value="Genomic_DNA"/>
</dbReference>
<evidence type="ECO:0000256" key="3">
    <source>
        <dbReference type="ARBA" id="ARBA00022840"/>
    </source>
</evidence>
<dbReference type="InterPro" id="IPR027417">
    <property type="entry name" value="P-loop_NTPase"/>
</dbReference>
<dbReference type="InterPro" id="IPR007831">
    <property type="entry name" value="T2SS_GspE_N"/>
</dbReference>
<evidence type="ECO:0000256" key="1">
    <source>
        <dbReference type="ARBA" id="ARBA00006611"/>
    </source>
</evidence>
<comment type="similarity">
    <text evidence="1">Belongs to the GSP E family.</text>
</comment>
<dbReference type="GO" id="GO:0016887">
    <property type="term" value="F:ATP hydrolysis activity"/>
    <property type="evidence" value="ECO:0007669"/>
    <property type="project" value="TreeGrafter"/>
</dbReference>